<accession>B6H7W6</accession>
<keyword evidence="3" id="KW-1185">Reference proteome</keyword>
<dbReference type="VEuPathDB" id="FungiDB:PCH_Pc16g08370"/>
<sequence>MAFEICKIHLSSYFKGLNISTAIHASTANCGTGCGLISDTQPELQGSTACLNTIQKWQFLEMCKYPPQDPLVAKLQEASLYHRTNVTDRHLDEHTGGMQSPPVGKLSQPQKPWTSKGAHNTHRRVLLSAKTCRGCRSMPKAGKWDSAAFDFKTFHCLGICA</sequence>
<proteinExistence type="predicted"/>
<dbReference type="OrthoDB" id="4369207at2759"/>
<protein>
    <submittedName>
        <fullName evidence="2">Uncharacterized protein</fullName>
    </submittedName>
</protein>
<evidence type="ECO:0000256" key="1">
    <source>
        <dbReference type="SAM" id="MobiDB-lite"/>
    </source>
</evidence>
<name>B6H7W6_PENRW</name>
<dbReference type="Proteomes" id="UP000000724">
    <property type="component" value="Contig Pc00c16"/>
</dbReference>
<gene>
    <name evidence="2" type="ORF">Pc16g08370</name>
    <name evidence="2" type="ORF">PCH_Pc16g08370</name>
</gene>
<feature type="region of interest" description="Disordered" evidence="1">
    <location>
        <begin position="93"/>
        <end position="119"/>
    </location>
</feature>
<organism evidence="2 3">
    <name type="scientific">Penicillium rubens (strain ATCC 28089 / DSM 1075 / NRRL 1951 / Wisconsin 54-1255)</name>
    <name type="common">Penicillium chrysogenum</name>
    <dbReference type="NCBI Taxonomy" id="500485"/>
    <lineage>
        <taxon>Eukaryota</taxon>
        <taxon>Fungi</taxon>
        <taxon>Dikarya</taxon>
        <taxon>Ascomycota</taxon>
        <taxon>Pezizomycotina</taxon>
        <taxon>Eurotiomycetes</taxon>
        <taxon>Eurotiomycetidae</taxon>
        <taxon>Eurotiales</taxon>
        <taxon>Aspergillaceae</taxon>
        <taxon>Penicillium</taxon>
        <taxon>Penicillium chrysogenum species complex</taxon>
    </lineage>
</organism>
<reference evidence="2 3" key="1">
    <citation type="journal article" date="2008" name="Nat. Biotechnol.">
        <title>Genome sequencing and analysis of the filamentous fungus Penicillium chrysogenum.</title>
        <authorList>
            <person name="van den Berg M.A."/>
            <person name="Albang R."/>
            <person name="Albermann K."/>
            <person name="Badger J.H."/>
            <person name="Daran J.-M."/>
            <person name="Driessen A.J.M."/>
            <person name="Garcia-Estrada C."/>
            <person name="Fedorova N.D."/>
            <person name="Harris D.M."/>
            <person name="Heijne W.H.M."/>
            <person name="Joardar V.S."/>
            <person name="Kiel J.A.K.W."/>
            <person name="Kovalchuk A."/>
            <person name="Martin J.F."/>
            <person name="Nierman W.C."/>
            <person name="Nijland J.G."/>
            <person name="Pronk J.T."/>
            <person name="Roubos J.A."/>
            <person name="van der Klei I.J."/>
            <person name="van Peij N.N.M.E."/>
            <person name="Veenhuis M."/>
            <person name="von Doehren H."/>
            <person name="Wagner C."/>
            <person name="Wortman J.R."/>
            <person name="Bovenberg R.A.L."/>
        </authorList>
    </citation>
    <scope>NUCLEOTIDE SEQUENCE [LARGE SCALE GENOMIC DNA]</scope>
    <source>
        <strain evidence="3">ATCC 28089 / DSM 1075 / NRRL 1951 / Wisconsin 54-1255</strain>
    </source>
</reference>
<dbReference type="HOGENOM" id="CLU_1644264_0_0_1"/>
<evidence type="ECO:0000313" key="3">
    <source>
        <dbReference type="Proteomes" id="UP000000724"/>
    </source>
</evidence>
<dbReference type="EMBL" id="AM920431">
    <property type="protein sequence ID" value="CAP93507.1"/>
    <property type="molecule type" value="Genomic_DNA"/>
</dbReference>
<evidence type="ECO:0000313" key="2">
    <source>
        <dbReference type="EMBL" id="CAP93507.1"/>
    </source>
</evidence>
<dbReference type="AlphaFoldDB" id="B6H7W6"/>